<feature type="active site" evidence="7">
    <location>
        <position position="108"/>
    </location>
</feature>
<evidence type="ECO:0000259" key="11">
    <source>
        <dbReference type="PROSITE" id="PS51724"/>
    </source>
</evidence>
<evidence type="ECO:0000256" key="10">
    <source>
        <dbReference type="SAM" id="SignalP"/>
    </source>
</evidence>
<dbReference type="Gene3D" id="3.30.70.1070">
    <property type="entry name" value="Sporulation related repeat"/>
    <property type="match status" value="1"/>
</dbReference>
<evidence type="ECO:0000256" key="4">
    <source>
        <dbReference type="ARBA" id="ARBA00022960"/>
    </source>
</evidence>
<feature type="chain" id="PRO_5011648819" evidence="10">
    <location>
        <begin position="19"/>
        <end position="486"/>
    </location>
</feature>
<keyword evidence="2 10" id="KW-0732">Signal</keyword>
<dbReference type="GO" id="GO:0008360">
    <property type="term" value="P:regulation of cell shape"/>
    <property type="evidence" value="ECO:0007669"/>
    <property type="project" value="UniProtKB-KW"/>
</dbReference>
<feature type="binding site" evidence="8">
    <location>
        <position position="210"/>
    </location>
    <ligand>
        <name>substrate</name>
    </ligand>
</feature>
<evidence type="ECO:0000256" key="7">
    <source>
        <dbReference type="PIRSR" id="PIRSR618044-1"/>
    </source>
</evidence>
<dbReference type="GO" id="GO:0009002">
    <property type="term" value="F:serine-type D-Ala-D-Ala carboxypeptidase activity"/>
    <property type="evidence" value="ECO:0007669"/>
    <property type="project" value="InterPro"/>
</dbReference>
<evidence type="ECO:0000256" key="6">
    <source>
        <dbReference type="ARBA" id="ARBA00023316"/>
    </source>
</evidence>
<feature type="signal peptide" evidence="10">
    <location>
        <begin position="1"/>
        <end position="18"/>
    </location>
</feature>
<accession>A0A1G5NJ62</accession>
<evidence type="ECO:0000256" key="3">
    <source>
        <dbReference type="ARBA" id="ARBA00022801"/>
    </source>
</evidence>
<feature type="active site" description="Proton acceptor" evidence="7">
    <location>
        <position position="51"/>
    </location>
</feature>
<keyword evidence="12" id="KW-0121">Carboxypeptidase</keyword>
<dbReference type="InterPro" id="IPR018044">
    <property type="entry name" value="Peptidase_S11"/>
</dbReference>
<keyword evidence="5" id="KW-0573">Peptidoglycan synthesis</keyword>
<dbReference type="PRINTS" id="PR00725">
    <property type="entry name" value="DADACBPTASE1"/>
</dbReference>
<dbReference type="AlphaFoldDB" id="A0A1G5NJ62"/>
<dbReference type="SUPFAM" id="SSF56601">
    <property type="entry name" value="beta-lactamase/transpeptidase-like"/>
    <property type="match status" value="1"/>
</dbReference>
<evidence type="ECO:0000256" key="5">
    <source>
        <dbReference type="ARBA" id="ARBA00022984"/>
    </source>
</evidence>
<sequence>MTIAVAVFLVAFAGSASANEKYAGLVMDAKTGRILYEDRADELRYPASLTKMMTLYLLFEELDSGRLSLNSQLKVSKEAASRPPSKLGLRPGQTIRVEDAIKALCVKSANDVAVVVAENISGSEAAFARKMTSKAHSLGMISTTFRTANGLPNSEQMTTAHDMARLGLALHDRFPRYFKYFGTRTFTWKGRTYRNTNHLLGKVNGMNGIKTGYTRASGFNLVTSVERDGRHIIAVVMGGRSGASRNSHMVDLIHRYLDDAKPGLRTAPMVVAHVPEPSRLPHARPALAPTMAFASAAPGISSGDSAQAAILAVSAPADRPAAPRQLASGYDPIAARIEEATEVARLAYASDAAGEDPIAALTRMADRRAAALGEPALHTAEGAADEEPLVSVRTRKGYSEPRLAPGGWHIQIGATPSEEGARTLLDKAKRNGGTVLASATPFTQPVEKSGETLYRARFAGFSGKNEARAACASLKRKSFSCLALPN</sequence>
<keyword evidence="3" id="KW-0378">Hydrolase</keyword>
<evidence type="ECO:0000256" key="8">
    <source>
        <dbReference type="PIRSR" id="PIRSR618044-2"/>
    </source>
</evidence>
<keyword evidence="13" id="KW-1185">Reference proteome</keyword>
<feature type="active site" description="Acyl-ester intermediate" evidence="7">
    <location>
        <position position="48"/>
    </location>
</feature>
<dbReference type="PANTHER" id="PTHR21581:SF6">
    <property type="entry name" value="TRAFFICKING PROTEIN PARTICLE COMPLEX SUBUNIT 12"/>
    <property type="match status" value="1"/>
</dbReference>
<gene>
    <name evidence="12" type="ORF">SAMN03080610_02176</name>
</gene>
<dbReference type="Pfam" id="PF00768">
    <property type="entry name" value="Peptidase_S11"/>
    <property type="match status" value="1"/>
</dbReference>
<dbReference type="GO" id="GO:0042834">
    <property type="term" value="F:peptidoglycan binding"/>
    <property type="evidence" value="ECO:0007669"/>
    <property type="project" value="InterPro"/>
</dbReference>
<keyword evidence="12" id="KW-0645">Protease</keyword>
<keyword evidence="4" id="KW-0133">Cell shape</keyword>
<dbReference type="EMBL" id="FMVW01000004">
    <property type="protein sequence ID" value="SCZ37437.1"/>
    <property type="molecule type" value="Genomic_DNA"/>
</dbReference>
<evidence type="ECO:0000256" key="2">
    <source>
        <dbReference type="ARBA" id="ARBA00022729"/>
    </source>
</evidence>
<dbReference type="Pfam" id="PF05036">
    <property type="entry name" value="SPOR"/>
    <property type="match status" value="1"/>
</dbReference>
<evidence type="ECO:0000313" key="13">
    <source>
        <dbReference type="Proteomes" id="UP000199347"/>
    </source>
</evidence>
<dbReference type="SUPFAM" id="SSF110997">
    <property type="entry name" value="Sporulation related repeat"/>
    <property type="match status" value="1"/>
</dbReference>
<protein>
    <submittedName>
        <fullName evidence="12">D-alanyl-D-alanine carboxypeptidase</fullName>
    </submittedName>
</protein>
<evidence type="ECO:0000313" key="12">
    <source>
        <dbReference type="EMBL" id="SCZ37437.1"/>
    </source>
</evidence>
<organism evidence="12 13">
    <name type="scientific">Afifella marina DSM 2698</name>
    <dbReference type="NCBI Taxonomy" id="1120955"/>
    <lineage>
        <taxon>Bacteria</taxon>
        <taxon>Pseudomonadati</taxon>
        <taxon>Pseudomonadota</taxon>
        <taxon>Alphaproteobacteria</taxon>
        <taxon>Hyphomicrobiales</taxon>
        <taxon>Afifellaceae</taxon>
        <taxon>Afifella</taxon>
    </lineage>
</organism>
<dbReference type="GO" id="GO:0009252">
    <property type="term" value="P:peptidoglycan biosynthetic process"/>
    <property type="evidence" value="ECO:0007669"/>
    <property type="project" value="UniProtKB-KW"/>
</dbReference>
<dbReference type="GO" id="GO:0071555">
    <property type="term" value="P:cell wall organization"/>
    <property type="evidence" value="ECO:0007669"/>
    <property type="project" value="UniProtKB-KW"/>
</dbReference>
<dbReference type="GO" id="GO:0006508">
    <property type="term" value="P:proteolysis"/>
    <property type="evidence" value="ECO:0007669"/>
    <property type="project" value="InterPro"/>
</dbReference>
<dbReference type="InterPro" id="IPR001967">
    <property type="entry name" value="Peptidase_S11_N"/>
</dbReference>
<name>A0A1G5NJ62_AFIMA</name>
<dbReference type="InterPro" id="IPR007730">
    <property type="entry name" value="SPOR-like_dom"/>
</dbReference>
<keyword evidence="6" id="KW-0961">Cell wall biogenesis/degradation</keyword>
<dbReference type="STRING" id="1120955.SAMN03080610_02176"/>
<dbReference type="InterPro" id="IPR036680">
    <property type="entry name" value="SPOR-like_sf"/>
</dbReference>
<evidence type="ECO:0000256" key="1">
    <source>
        <dbReference type="ARBA" id="ARBA00007164"/>
    </source>
</evidence>
<dbReference type="PROSITE" id="PS51724">
    <property type="entry name" value="SPOR"/>
    <property type="match status" value="1"/>
</dbReference>
<reference evidence="12 13" key="1">
    <citation type="submission" date="2016-10" db="EMBL/GenBank/DDBJ databases">
        <authorList>
            <person name="de Groot N.N."/>
        </authorList>
    </citation>
    <scope>NUCLEOTIDE SEQUENCE [LARGE SCALE GENOMIC DNA]</scope>
    <source>
        <strain evidence="12 13">DSM 2698</strain>
    </source>
</reference>
<proteinExistence type="inferred from homology"/>
<dbReference type="Gene3D" id="3.40.710.10">
    <property type="entry name" value="DD-peptidase/beta-lactamase superfamily"/>
    <property type="match status" value="1"/>
</dbReference>
<dbReference type="Proteomes" id="UP000199347">
    <property type="component" value="Unassembled WGS sequence"/>
</dbReference>
<evidence type="ECO:0000256" key="9">
    <source>
        <dbReference type="RuleBase" id="RU004016"/>
    </source>
</evidence>
<feature type="domain" description="SPOR" evidence="11">
    <location>
        <begin position="402"/>
        <end position="486"/>
    </location>
</feature>
<dbReference type="InterPro" id="IPR012338">
    <property type="entry name" value="Beta-lactam/transpept-like"/>
</dbReference>
<dbReference type="PANTHER" id="PTHR21581">
    <property type="entry name" value="D-ALANYL-D-ALANINE CARBOXYPEPTIDASE"/>
    <property type="match status" value="1"/>
</dbReference>
<comment type="similarity">
    <text evidence="1 9">Belongs to the peptidase S11 family.</text>
</comment>